<dbReference type="InterPro" id="IPR018709">
    <property type="entry name" value="CoA_activase_DUF2229"/>
</dbReference>
<protein>
    <submittedName>
        <fullName evidence="3">2-hydroxyacyl-CoA dehydratase</fullName>
    </submittedName>
</protein>
<dbReference type="InterPro" id="IPR051805">
    <property type="entry name" value="Dehydratase_Activator_Redct"/>
</dbReference>
<dbReference type="InterPro" id="IPR043129">
    <property type="entry name" value="ATPase_NBD"/>
</dbReference>
<dbReference type="PANTHER" id="PTHR32329:SF4">
    <property type="entry name" value="ACTIVATOR OF 2-HYDROXYACYL-COA DEHYDRATASE"/>
    <property type="match status" value="1"/>
</dbReference>
<gene>
    <name evidence="3" type="ORF">IAC32_06265</name>
</gene>
<organism evidence="3 4">
    <name type="scientific">Candidatus Enterocola intestinipullorum</name>
    <dbReference type="NCBI Taxonomy" id="2840783"/>
    <lineage>
        <taxon>Bacteria</taxon>
        <taxon>Pseudomonadati</taxon>
        <taxon>Bacteroidota</taxon>
        <taxon>Bacteroidia</taxon>
        <taxon>Bacteroidales</taxon>
        <taxon>Candidatus Enterocola</taxon>
    </lineage>
</organism>
<feature type="domain" description="DUF2229" evidence="2">
    <location>
        <begin position="493"/>
        <end position="710"/>
    </location>
</feature>
<comment type="caution">
    <text evidence="3">The sequence shown here is derived from an EMBL/GenBank/DDBJ whole genome shotgun (WGS) entry which is preliminary data.</text>
</comment>
<feature type="domain" description="ATPase BadF/BadG/BcrA/BcrD type" evidence="1">
    <location>
        <begin position="148"/>
        <end position="401"/>
    </location>
</feature>
<name>A0A9D9HDA7_9BACT</name>
<evidence type="ECO:0000313" key="3">
    <source>
        <dbReference type="EMBL" id="MBO8447331.1"/>
    </source>
</evidence>
<dbReference type="PANTHER" id="PTHR32329">
    <property type="entry name" value="BIFUNCTIONAL PROTEIN [INCLUDES 2-HYDROXYACYL-COA DEHYDRATASE (N-TER) AND ITS ACTIVATOR DOMAIN (C_TERM)-RELATED"/>
    <property type="match status" value="1"/>
</dbReference>
<proteinExistence type="predicted"/>
<dbReference type="Gene3D" id="3.30.420.40">
    <property type="match status" value="2"/>
</dbReference>
<reference evidence="3" key="1">
    <citation type="submission" date="2020-10" db="EMBL/GenBank/DDBJ databases">
        <authorList>
            <person name="Gilroy R."/>
        </authorList>
    </citation>
    <scope>NUCLEOTIDE SEQUENCE</scope>
    <source>
        <strain evidence="3">D3-1215</strain>
    </source>
</reference>
<dbReference type="Pfam" id="PF01869">
    <property type="entry name" value="BcrAD_BadFG"/>
    <property type="match status" value="1"/>
</dbReference>
<sequence length="1233" mass="137009">SRSVSRADIAASVFHAVAMQVVGSLARGTDILPKVFFCGGPFAYLPALKKSFMDVLQLSEDDCVLPENAQLIPATGCALLAGTQSVKDVQLDELLYILRFFKQETPDDYKDRLPALFQDDKDYDEWLESKNWRSVPKAAFDRSKPCFLGVDSGSTTTKIVLLDDDGNLVYRDYRKNSGDSFATFSEAMRDMYAKLGDLDIKGTAATGYGENLLKTAFNLDYGIVETIAHFSAAKQVDPDVSFVLDIGGQDMKAIFIENGSIKRIEINEACSSGCGSFIETFANMLGYNAADFALMACKAKHPCDLGTRCTVFMNSKVKQAMREGADISDIAAGFSYSVIKNCLFKVLKLKTVKELGDNIVVQGGTFKNHSIVRALELLTGKQANFADIPELMGAYGAALYAKGMSAKSGMALRPLAGFVSANRYEASTEVCKGCENHCTVKAFTFANGNTFYSGNNCEKIYSNKSENFTPGVNMYVEKYRLLFGRRSKKGGMRIGIPRALGIYENYPFWHTYFTELGFEVVLSGTSSDKLYAKGVRTIMADNICFPAKLMHGHVASLVEQKVDRIFYPYVVYEYKEDPKSKNSFNCPIVTGYSDVIKSAVDTYGRYGIPMDSPVISFNDYDLLEKACVEYFKTLGVAPSKAKAALAKATDAQRDYLKKLTQRGVEVLRKAEKEDRMVILLAGRPYHCDPYIEHKISHAIADMGIDVITENAAAELGKDVYDDLLAVSQWAYPNRIFKAAGYVARYKGNLHYVELTSFGCGPDAFILDEVGSVLHRNGKNLTLLKIDDVNNIGSLRLRVRSLVESLRLDRSERQHGTGVSKPQFPKIFGEQDKTRTILAPYFAEGYSEFLPSLFKTAGYKIVNLPMGNQSSADTGLKYANNEVCYPATICIGSIINALQSGKYDLDETAVIITQTGGQCRATNYYSLLRNAVVEAGFKDVPVLSLELGSSMGNNQPGWKIEWKKVAKLAIYTLVYADCLQKLYYPAAAREKTPGAAKALKNKYTEGAFEFIERKDYKGLENLLRQAAGDFAAITDCTKKAPQIGVVGEIYVKYNAFSNMHVVEWLVEQGVEVVPPCIYNFFTQSIVNHFINKRKHIKKNPMPTWVVKLLHTYVRHVVAKFDKICSPYPYYRKFSNIFNDEKLAGNILNTAANFGEGWLIPAEISNLAEHGVNNVVSLQPFGCIANHIISKGIEKKVKQIYPKMNMLCLDFDSSTSEANVYNRLHFMVENSKKML</sequence>
<evidence type="ECO:0000259" key="2">
    <source>
        <dbReference type="Pfam" id="PF09989"/>
    </source>
</evidence>
<dbReference type="Proteomes" id="UP000823637">
    <property type="component" value="Unassembled WGS sequence"/>
</dbReference>
<evidence type="ECO:0000259" key="1">
    <source>
        <dbReference type="Pfam" id="PF01869"/>
    </source>
</evidence>
<dbReference type="AlphaFoldDB" id="A0A9D9HDA7"/>
<feature type="non-terminal residue" evidence="3">
    <location>
        <position position="1"/>
    </location>
</feature>
<dbReference type="InterPro" id="IPR002731">
    <property type="entry name" value="ATPase_BadF"/>
</dbReference>
<dbReference type="SUPFAM" id="SSF53067">
    <property type="entry name" value="Actin-like ATPase domain"/>
    <property type="match status" value="2"/>
</dbReference>
<accession>A0A9D9HDA7</accession>
<evidence type="ECO:0000313" key="4">
    <source>
        <dbReference type="Proteomes" id="UP000823637"/>
    </source>
</evidence>
<dbReference type="CDD" id="cd24035">
    <property type="entry name" value="ASKHA_NBD_O66634-like_rpt2"/>
    <property type="match status" value="1"/>
</dbReference>
<dbReference type="Pfam" id="PF09989">
    <property type="entry name" value="DUF2229"/>
    <property type="match status" value="1"/>
</dbReference>
<reference evidence="3" key="2">
    <citation type="journal article" date="2021" name="PeerJ">
        <title>Extensive microbial diversity within the chicken gut microbiome revealed by metagenomics and culture.</title>
        <authorList>
            <person name="Gilroy R."/>
            <person name="Ravi A."/>
            <person name="Getino M."/>
            <person name="Pursley I."/>
            <person name="Horton D.L."/>
            <person name="Alikhan N.F."/>
            <person name="Baker D."/>
            <person name="Gharbi K."/>
            <person name="Hall N."/>
            <person name="Watson M."/>
            <person name="Adriaenssens E.M."/>
            <person name="Foster-Nyarko E."/>
            <person name="Jarju S."/>
            <person name="Secka A."/>
            <person name="Antonio M."/>
            <person name="Oren A."/>
            <person name="Chaudhuri R.R."/>
            <person name="La Ragione R."/>
            <person name="Hildebrand F."/>
            <person name="Pallen M.J."/>
        </authorList>
    </citation>
    <scope>NUCLEOTIDE SEQUENCE</scope>
    <source>
        <strain evidence="3">D3-1215</strain>
    </source>
</reference>
<dbReference type="EMBL" id="JADIMR010000093">
    <property type="protein sequence ID" value="MBO8447331.1"/>
    <property type="molecule type" value="Genomic_DNA"/>
</dbReference>